<dbReference type="OrthoDB" id="9804366at2"/>
<dbReference type="Pfam" id="PF00266">
    <property type="entry name" value="Aminotran_5"/>
    <property type="match status" value="1"/>
</dbReference>
<protein>
    <recommendedName>
        <fullName evidence="8">Cysteine desulfurase</fullName>
        <ecNumber evidence="8">2.8.1.7</ecNumber>
    </recommendedName>
</protein>
<dbReference type="AlphaFoldDB" id="G0J4G4"/>
<evidence type="ECO:0000256" key="3">
    <source>
        <dbReference type="ARBA" id="ARBA00010447"/>
    </source>
</evidence>
<comment type="function">
    <text evidence="2 8">Catalyzes the removal of elemental sulfur and selenium atoms from L-cysteine, L-cystine, L-selenocysteine, and L-selenocystine to produce L-alanine.</text>
</comment>
<dbReference type="eggNOG" id="COG0520">
    <property type="taxonomic scope" value="Bacteria"/>
</dbReference>
<dbReference type="GO" id="GO:0030170">
    <property type="term" value="F:pyridoxal phosphate binding"/>
    <property type="evidence" value="ECO:0007669"/>
    <property type="project" value="UniProtKB-UniRule"/>
</dbReference>
<dbReference type="GO" id="GO:0006534">
    <property type="term" value="P:cysteine metabolic process"/>
    <property type="evidence" value="ECO:0007669"/>
    <property type="project" value="UniProtKB-UniRule"/>
</dbReference>
<dbReference type="PANTHER" id="PTHR43586">
    <property type="entry name" value="CYSTEINE DESULFURASE"/>
    <property type="match status" value="1"/>
</dbReference>
<feature type="domain" description="Aminotransferase class V" evidence="9">
    <location>
        <begin position="38"/>
        <end position="406"/>
    </location>
</feature>
<evidence type="ECO:0000256" key="7">
    <source>
        <dbReference type="RuleBase" id="RU004504"/>
    </source>
</evidence>
<dbReference type="KEGG" id="cmr:Cycma_4718"/>
<keyword evidence="5 8" id="KW-0663">Pyridoxal phosphate</keyword>
<evidence type="ECO:0000256" key="8">
    <source>
        <dbReference type="RuleBase" id="RU004506"/>
    </source>
</evidence>
<evidence type="ECO:0000256" key="1">
    <source>
        <dbReference type="ARBA" id="ARBA00001933"/>
    </source>
</evidence>
<dbReference type="InterPro" id="IPR015424">
    <property type="entry name" value="PyrdxlP-dep_Trfase"/>
</dbReference>
<dbReference type="PROSITE" id="PS00595">
    <property type="entry name" value="AA_TRANSFER_CLASS_5"/>
    <property type="match status" value="1"/>
</dbReference>
<dbReference type="PIRSF" id="PIRSF005572">
    <property type="entry name" value="NifS"/>
    <property type="match status" value="1"/>
</dbReference>
<accession>G0J4G4</accession>
<dbReference type="CDD" id="cd06453">
    <property type="entry name" value="SufS_like"/>
    <property type="match status" value="1"/>
</dbReference>
<dbReference type="RefSeq" id="WP_014022684.1">
    <property type="nucleotide sequence ID" value="NC_015914.1"/>
</dbReference>
<dbReference type="EC" id="2.8.1.7" evidence="8"/>
<dbReference type="Gene3D" id="3.40.640.10">
    <property type="entry name" value="Type I PLP-dependent aspartate aminotransferase-like (Major domain)"/>
    <property type="match status" value="1"/>
</dbReference>
<dbReference type="EMBL" id="CP002955">
    <property type="protein sequence ID" value="AEL28404.1"/>
    <property type="molecule type" value="Genomic_DNA"/>
</dbReference>
<evidence type="ECO:0000256" key="5">
    <source>
        <dbReference type="ARBA" id="ARBA00022898"/>
    </source>
</evidence>
<dbReference type="InterPro" id="IPR010970">
    <property type="entry name" value="Cys_dSase_SufS"/>
</dbReference>
<reference evidence="11" key="1">
    <citation type="submission" date="2011-07" db="EMBL/GenBank/DDBJ databases">
        <title>The complete genome of Cyclobacterium marinum DSM 745.</title>
        <authorList>
            <person name="Lucas S."/>
            <person name="Han J."/>
            <person name="Lapidus A."/>
            <person name="Bruce D."/>
            <person name="Goodwin L."/>
            <person name="Pitluck S."/>
            <person name="Peters L."/>
            <person name="Kyrpides N."/>
            <person name="Mavromatis K."/>
            <person name="Ivanova N."/>
            <person name="Ovchinnikova G."/>
            <person name="Chertkov O."/>
            <person name="Detter J.C."/>
            <person name="Tapia R."/>
            <person name="Han C."/>
            <person name="Land M."/>
            <person name="Hauser L."/>
            <person name="Markowitz V."/>
            <person name="Cheng J.-F."/>
            <person name="Hugenholtz P."/>
            <person name="Woyke T."/>
            <person name="Wu D."/>
            <person name="Tindall B."/>
            <person name="Schuetze A."/>
            <person name="Brambilla E."/>
            <person name="Klenk H.-P."/>
            <person name="Eisen J.A."/>
        </authorList>
    </citation>
    <scope>NUCLEOTIDE SEQUENCE [LARGE SCALE GENOMIC DNA]</scope>
    <source>
        <strain evidence="11">ATCC 25205 / DSM 745 / LMG 13164 / NCIMB 1802</strain>
    </source>
</reference>
<comment type="catalytic activity">
    <reaction evidence="6 8">
        <text>(sulfur carrier)-H + L-cysteine = (sulfur carrier)-SH + L-alanine</text>
        <dbReference type="Rhea" id="RHEA:43892"/>
        <dbReference type="Rhea" id="RHEA-COMP:14737"/>
        <dbReference type="Rhea" id="RHEA-COMP:14739"/>
        <dbReference type="ChEBI" id="CHEBI:29917"/>
        <dbReference type="ChEBI" id="CHEBI:35235"/>
        <dbReference type="ChEBI" id="CHEBI:57972"/>
        <dbReference type="ChEBI" id="CHEBI:64428"/>
        <dbReference type="EC" id="2.8.1.7"/>
    </reaction>
</comment>
<comment type="similarity">
    <text evidence="3 8">Belongs to the class-V pyridoxal-phosphate-dependent aminotransferase family. Csd subfamily.</text>
</comment>
<dbReference type="InterPro" id="IPR016454">
    <property type="entry name" value="Cysteine_dSase"/>
</dbReference>
<dbReference type="Gene3D" id="3.90.1150.10">
    <property type="entry name" value="Aspartate Aminotransferase, domain 1"/>
    <property type="match status" value="1"/>
</dbReference>
<gene>
    <name evidence="10" type="ordered locus">Cycma_4718</name>
</gene>
<comment type="cofactor">
    <cofactor evidence="1 7">
        <name>pyridoxal 5'-phosphate</name>
        <dbReference type="ChEBI" id="CHEBI:597326"/>
    </cofactor>
</comment>
<organism evidence="10 11">
    <name type="scientific">Cyclobacterium marinum (strain ATCC 25205 / DSM 745 / LMG 13164 / NCIMB 1802)</name>
    <name type="common">Flectobacillus marinus</name>
    <dbReference type="NCBI Taxonomy" id="880070"/>
    <lineage>
        <taxon>Bacteria</taxon>
        <taxon>Pseudomonadati</taxon>
        <taxon>Bacteroidota</taxon>
        <taxon>Cytophagia</taxon>
        <taxon>Cytophagales</taxon>
        <taxon>Cyclobacteriaceae</taxon>
        <taxon>Cyclobacterium</taxon>
    </lineage>
</organism>
<evidence type="ECO:0000313" key="10">
    <source>
        <dbReference type="EMBL" id="AEL28404.1"/>
    </source>
</evidence>
<sequence length="418" mass="46500">MNDLEAAIKNNSGILVEDKIREFFPILHQEVNGKPLAYFDNAATTQKPIQVIEALRKYYELDNSNIHRGAHTLASRSTDYFENTRRLVKEFINAPSSEEVIITKGTTESINLVASTFGRKFIAKGDEIIISTLEHHSNIVPWQLLCEEKGAILKVIPIHDTGELDLVAYRQLLSEKTKLVAVVHASNALGTINPIKEMIQQAHKYGAKFLMDGAQSTAHLDIDVQGLDCDFFAFSAHKVYGPTGVGFLYGKRELLEAMPPYQGGGEMIKEVSFEKTTFNDLPYKFEAGTPNIGDVIAFGEAIKFVNNIGKETIRNHENHLLKHAVERSAEIKGFIPIGTAKAKVSVLSFGINNIHPFDVGLMLDASGIAVRTGHHCTQPLMDRLQVEGTVRASFAVYNTIEEIDRLIESLKRISKRKN</sequence>
<evidence type="ECO:0000256" key="2">
    <source>
        <dbReference type="ARBA" id="ARBA00002824"/>
    </source>
</evidence>
<dbReference type="InterPro" id="IPR000192">
    <property type="entry name" value="Aminotrans_V_dom"/>
</dbReference>
<evidence type="ECO:0000256" key="4">
    <source>
        <dbReference type="ARBA" id="ARBA00022679"/>
    </source>
</evidence>
<keyword evidence="4 8" id="KW-0808">Transferase</keyword>
<keyword evidence="11" id="KW-1185">Reference proteome</keyword>
<name>G0J4G4_CYCMS</name>
<proteinExistence type="inferred from homology"/>
<dbReference type="InterPro" id="IPR020578">
    <property type="entry name" value="Aminotrans_V_PyrdxlP_BS"/>
</dbReference>
<dbReference type="InterPro" id="IPR015422">
    <property type="entry name" value="PyrdxlP-dep_Trfase_small"/>
</dbReference>
<evidence type="ECO:0000259" key="9">
    <source>
        <dbReference type="Pfam" id="PF00266"/>
    </source>
</evidence>
<evidence type="ECO:0000256" key="6">
    <source>
        <dbReference type="ARBA" id="ARBA00050776"/>
    </source>
</evidence>
<dbReference type="SUPFAM" id="SSF53383">
    <property type="entry name" value="PLP-dependent transferases"/>
    <property type="match status" value="1"/>
</dbReference>
<dbReference type="NCBIfam" id="TIGR01979">
    <property type="entry name" value="sufS"/>
    <property type="match status" value="1"/>
</dbReference>
<dbReference type="STRING" id="880070.Cycma_4718"/>
<dbReference type="InterPro" id="IPR015421">
    <property type="entry name" value="PyrdxlP-dep_Trfase_major"/>
</dbReference>
<dbReference type="HOGENOM" id="CLU_003433_2_5_10"/>
<dbReference type="GO" id="GO:0031071">
    <property type="term" value="F:cysteine desulfurase activity"/>
    <property type="evidence" value="ECO:0007669"/>
    <property type="project" value="UniProtKB-UniRule"/>
</dbReference>
<evidence type="ECO:0000313" key="11">
    <source>
        <dbReference type="Proteomes" id="UP000001635"/>
    </source>
</evidence>
<dbReference type="PANTHER" id="PTHR43586:SF8">
    <property type="entry name" value="CYSTEINE DESULFURASE 1, CHLOROPLASTIC"/>
    <property type="match status" value="1"/>
</dbReference>
<dbReference type="Proteomes" id="UP000001635">
    <property type="component" value="Chromosome"/>
</dbReference>